<dbReference type="EMBL" id="CP049232">
    <property type="protein sequence ID" value="QPI07519.1"/>
    <property type="molecule type" value="Genomic_DNA"/>
</dbReference>
<accession>A0A7S9SCC8</accession>
<organism evidence="1 2">
    <name type="scientific">Campylobacter concisus</name>
    <dbReference type="NCBI Taxonomy" id="199"/>
    <lineage>
        <taxon>Bacteria</taxon>
        <taxon>Pseudomonadati</taxon>
        <taxon>Campylobacterota</taxon>
        <taxon>Epsilonproteobacteria</taxon>
        <taxon>Campylobacterales</taxon>
        <taxon>Campylobacteraceae</taxon>
        <taxon>Campylobacter</taxon>
    </lineage>
</organism>
<evidence type="ECO:0000313" key="1">
    <source>
        <dbReference type="EMBL" id="QPI07519.1"/>
    </source>
</evidence>
<dbReference type="RefSeq" id="WP_103634380.1">
    <property type="nucleotide sequence ID" value="NZ_CP049232.1"/>
</dbReference>
<dbReference type="InterPro" id="IPR019292">
    <property type="entry name" value="McrC"/>
</dbReference>
<dbReference type="PANTHER" id="PTHR38733:SF1">
    <property type="entry name" value="TYPE IV METHYL-DIRECTED RESTRICTION ENZYME ECOKMCRBC"/>
    <property type="match status" value="1"/>
</dbReference>
<evidence type="ECO:0000313" key="2">
    <source>
        <dbReference type="Proteomes" id="UP000594535"/>
    </source>
</evidence>
<protein>
    <recommendedName>
        <fullName evidence="3">Restriction endonuclease</fullName>
    </recommendedName>
</protein>
<sequence>MFKDNSLCSQKTYKKEITFDKLAKGKTDVIFLNGRHDKFKSKIKDDKDAHYILRECKNGGFKFGNYIGRFTFEGQEYIINSRFGKELEADLLKTIDSAFFSSGGSVAGASGEIPMDYILYTSFISRLKLAKLSGFPSVYKKIPFRDYALHGSLDVKNFIKKDQPFMGKISSRKSSRVPDEVVARVLLKAYDILVRKNTKFALYDKEIKNFLLANANGKMKSIRDIDAALNSKSVMNELYKDYKIALQIARIIILQDSRYTNESAVKNLNFGYLLYAPNLFELYVERLIRSVLGEFGGKFSLETQYKIPGSNLRPDFAIKDEEGKILAVLDAKYRHFCNANLGETDCKNLLQIKRYAKKAGSNTGILIYAKSGVFNGLGIIRHSSENKIFILSVLRNNNKKFADKFKKYLKKILETIK</sequence>
<reference evidence="1 2" key="1">
    <citation type="journal article" date="2020" name="Microb. Genom.">
        <title>Analysis of complete Campylobacter concisus genomes identifies genomospecies features, secretion systems and novel plasmids and their association with severe ulcerative colitis.</title>
        <authorList>
            <person name="Liu F."/>
            <person name="Chen S."/>
            <person name="Luu L.D.W."/>
            <person name="Lee S.A."/>
            <person name="Tay A.C.Y."/>
            <person name="Wu R."/>
            <person name="Riordan S.M."/>
            <person name="Lan R."/>
            <person name="Liu L."/>
            <person name="Zhang L."/>
        </authorList>
    </citation>
    <scope>NUCLEOTIDE SEQUENCE [LARGE SCALE GENOMIC DNA]</scope>
    <source>
        <strain evidence="1 2">H9O-S2</strain>
    </source>
</reference>
<evidence type="ECO:0008006" key="3">
    <source>
        <dbReference type="Google" id="ProtNLM"/>
    </source>
</evidence>
<dbReference type="Proteomes" id="UP000594535">
    <property type="component" value="Chromosome"/>
</dbReference>
<proteinExistence type="predicted"/>
<name>A0A7S9SCC8_9BACT</name>
<dbReference type="AlphaFoldDB" id="A0A7S9SCC8"/>
<dbReference type="Pfam" id="PF10117">
    <property type="entry name" value="McrBC"/>
    <property type="match status" value="1"/>
</dbReference>
<gene>
    <name evidence="1" type="ORF">G5B96_09390</name>
</gene>
<dbReference type="PANTHER" id="PTHR38733">
    <property type="entry name" value="PROTEIN MCRC"/>
    <property type="match status" value="1"/>
</dbReference>